<dbReference type="RefSeq" id="WP_265673144.1">
    <property type="nucleotide sequence ID" value="NZ_JAKRRY010000001.1"/>
</dbReference>
<keyword evidence="2" id="KW-1185">Reference proteome</keyword>
<gene>
    <name evidence="1" type="ORF">MD535_01525</name>
</gene>
<dbReference type="EMBL" id="JAKRRY010000001">
    <property type="protein sequence ID" value="MCW8344706.1"/>
    <property type="molecule type" value="Genomic_DNA"/>
</dbReference>
<protein>
    <submittedName>
        <fullName evidence="1">DUF333 domain-containing protein</fullName>
    </submittedName>
</protein>
<comment type="caution">
    <text evidence="1">The sequence shown here is derived from an EMBL/GenBank/DDBJ whole genome shotgun (WGS) entry which is preliminary data.</text>
</comment>
<evidence type="ECO:0000313" key="1">
    <source>
        <dbReference type="EMBL" id="MCW8344706.1"/>
    </source>
</evidence>
<proteinExistence type="predicted"/>
<dbReference type="Pfam" id="PF03891">
    <property type="entry name" value="DUF333"/>
    <property type="match status" value="1"/>
</dbReference>
<sequence>MKSLVSMTVLSSLALFGCAKSEVVKDEGKLNMANPAAVFCEQHGSYDLATEECLLSSGKSVDAWTYYREQHSDSNDKSQAQRYCEATEGVYEATSQQCTLANGDVMDAMQYFRDHQASNN</sequence>
<name>A0A9X3HUX5_9VIBR</name>
<dbReference type="InterPro" id="IPR005590">
    <property type="entry name" value="DUF333"/>
</dbReference>
<evidence type="ECO:0000313" key="2">
    <source>
        <dbReference type="Proteomes" id="UP001155587"/>
    </source>
</evidence>
<accession>A0A9X3HUX5</accession>
<dbReference type="Proteomes" id="UP001155587">
    <property type="component" value="Unassembled WGS sequence"/>
</dbReference>
<reference evidence="1" key="1">
    <citation type="submission" date="2022-02" db="EMBL/GenBank/DDBJ databases">
        <title>Vibrio sp. nov, a new bacterium isolated from seawater.</title>
        <authorList>
            <person name="Yuan Y."/>
        </authorList>
    </citation>
    <scope>NUCLEOTIDE SEQUENCE</scope>
    <source>
        <strain evidence="1">ZSDZ65</strain>
    </source>
</reference>
<dbReference type="AlphaFoldDB" id="A0A9X3HUX5"/>
<dbReference type="PROSITE" id="PS51257">
    <property type="entry name" value="PROKAR_LIPOPROTEIN"/>
    <property type="match status" value="1"/>
</dbReference>
<organism evidence="1 2">
    <name type="scientific">Vibrio qingdaonensis</name>
    <dbReference type="NCBI Taxonomy" id="2829491"/>
    <lineage>
        <taxon>Bacteria</taxon>
        <taxon>Pseudomonadati</taxon>
        <taxon>Pseudomonadota</taxon>
        <taxon>Gammaproteobacteria</taxon>
        <taxon>Vibrionales</taxon>
        <taxon>Vibrionaceae</taxon>
        <taxon>Vibrio</taxon>
    </lineage>
</organism>